<keyword evidence="3" id="KW-0411">Iron-sulfur</keyword>
<dbReference type="InterPro" id="IPR040086">
    <property type="entry name" value="MJ0683-like"/>
</dbReference>
<evidence type="ECO:0000313" key="5">
    <source>
        <dbReference type="EMBL" id="HGM58674.1"/>
    </source>
</evidence>
<dbReference type="PANTHER" id="PTHR43432">
    <property type="entry name" value="SLR0285 PROTEIN"/>
    <property type="match status" value="1"/>
</dbReference>
<dbReference type="SMART" id="SM00729">
    <property type="entry name" value="Elp3"/>
    <property type="match status" value="1"/>
</dbReference>
<dbReference type="Gene3D" id="3.80.30.30">
    <property type="match status" value="1"/>
</dbReference>
<name>A0A7C4D7D2_STAMA</name>
<dbReference type="PROSITE" id="PS51918">
    <property type="entry name" value="RADICAL_SAM"/>
    <property type="match status" value="1"/>
</dbReference>
<dbReference type="PANTHER" id="PTHR43432:SF3">
    <property type="entry name" value="SLR0285 PROTEIN"/>
    <property type="match status" value="1"/>
</dbReference>
<dbReference type="SFLD" id="SFLDS00029">
    <property type="entry name" value="Radical_SAM"/>
    <property type="match status" value="1"/>
</dbReference>
<reference evidence="5" key="1">
    <citation type="journal article" date="2020" name="mSystems">
        <title>Genome- and Community-Level Interaction Insights into Carbon Utilization and Element Cycling Functions of Hydrothermarchaeota in Hydrothermal Sediment.</title>
        <authorList>
            <person name="Zhou Z."/>
            <person name="Liu Y."/>
            <person name="Xu W."/>
            <person name="Pan J."/>
            <person name="Luo Z.H."/>
            <person name="Li M."/>
        </authorList>
    </citation>
    <scope>NUCLEOTIDE SEQUENCE [LARGE SCALE GENOMIC DNA]</scope>
    <source>
        <strain evidence="6">SpSt-622</strain>
        <strain evidence="5">SpSt-642</strain>
    </source>
</reference>
<evidence type="ECO:0000256" key="2">
    <source>
        <dbReference type="ARBA" id="ARBA00023004"/>
    </source>
</evidence>
<comment type="caution">
    <text evidence="5">The sequence shown here is derived from an EMBL/GenBank/DDBJ whole genome shotgun (WGS) entry which is preliminary data.</text>
</comment>
<dbReference type="EMBL" id="DTBJ01000026">
    <property type="protein sequence ID" value="HGM58674.1"/>
    <property type="molecule type" value="Genomic_DNA"/>
</dbReference>
<dbReference type="InterPro" id="IPR058240">
    <property type="entry name" value="rSAM_sf"/>
</dbReference>
<evidence type="ECO:0000259" key="4">
    <source>
        <dbReference type="PROSITE" id="PS51918"/>
    </source>
</evidence>
<proteinExistence type="predicted"/>
<keyword evidence="1" id="KW-0479">Metal-binding</keyword>
<accession>A0A7C4D7D2</accession>
<evidence type="ECO:0000313" key="6">
    <source>
        <dbReference type="EMBL" id="HGU65033.1"/>
    </source>
</evidence>
<dbReference type="SUPFAM" id="SSF102114">
    <property type="entry name" value="Radical SAM enzymes"/>
    <property type="match status" value="1"/>
</dbReference>
<sequence length="293" mass="33679">MRNTIRLNVITLFDPWKSPLCTCRSKYSLHPYTGCSHFCKYCYATSYIGLKPSMPKKNFLNKLIRDLKRIDRNLVVEMSSSSDPYPPIENTLLLTRRTLEILVEHGIKILITTKSDIVVRDSDLLVKTPSSVMITITSLDEELVYKIEPNAPPPSRRLNTIEKLVSRDIPVGVRIDPIIPGLNDDSKSIEELIKELSCIGVKHIVTSSYKAKWDSLRRLTNTFPDKKDYLYKLYVENGVRIRNYFYLPVELRKKLLKPVIENAVKYGLTVATCREGLREFFKAPSCDGQHLIK</sequence>
<evidence type="ECO:0000256" key="1">
    <source>
        <dbReference type="ARBA" id="ARBA00022723"/>
    </source>
</evidence>
<gene>
    <name evidence="6" type="ORF">ENT92_02295</name>
    <name evidence="5" type="ORF">ENU14_03695</name>
</gene>
<evidence type="ECO:0000256" key="3">
    <source>
        <dbReference type="ARBA" id="ARBA00023014"/>
    </source>
</evidence>
<dbReference type="AlphaFoldDB" id="A0A7C4D7D2"/>
<dbReference type="GO" id="GO:0051536">
    <property type="term" value="F:iron-sulfur cluster binding"/>
    <property type="evidence" value="ECO:0007669"/>
    <property type="project" value="UniProtKB-KW"/>
</dbReference>
<organism evidence="5">
    <name type="scientific">Staphylothermus marinus</name>
    <dbReference type="NCBI Taxonomy" id="2280"/>
    <lineage>
        <taxon>Archaea</taxon>
        <taxon>Thermoproteota</taxon>
        <taxon>Thermoprotei</taxon>
        <taxon>Desulfurococcales</taxon>
        <taxon>Desulfurococcaceae</taxon>
        <taxon>Staphylothermus</taxon>
    </lineage>
</organism>
<keyword evidence="2" id="KW-0408">Iron</keyword>
<protein>
    <submittedName>
        <fullName evidence="5">Radical SAM protein</fullName>
    </submittedName>
</protein>
<dbReference type="InterPro" id="IPR006638">
    <property type="entry name" value="Elp3/MiaA/NifB-like_rSAM"/>
</dbReference>
<feature type="domain" description="Radical SAM core" evidence="4">
    <location>
        <begin position="21"/>
        <end position="248"/>
    </location>
</feature>
<dbReference type="GO" id="GO:0003824">
    <property type="term" value="F:catalytic activity"/>
    <property type="evidence" value="ECO:0007669"/>
    <property type="project" value="InterPro"/>
</dbReference>
<dbReference type="EMBL" id="DTAN01000089">
    <property type="protein sequence ID" value="HGU65033.1"/>
    <property type="molecule type" value="Genomic_DNA"/>
</dbReference>
<dbReference type="Pfam" id="PF04055">
    <property type="entry name" value="Radical_SAM"/>
    <property type="match status" value="1"/>
</dbReference>
<dbReference type="SFLD" id="SFLDG01084">
    <property type="entry name" value="Uncharacterised_Radical_SAM_Su"/>
    <property type="match status" value="1"/>
</dbReference>
<dbReference type="InterPro" id="IPR007197">
    <property type="entry name" value="rSAM"/>
</dbReference>
<dbReference type="GO" id="GO:0046872">
    <property type="term" value="F:metal ion binding"/>
    <property type="evidence" value="ECO:0007669"/>
    <property type="project" value="UniProtKB-KW"/>
</dbReference>
<dbReference type="CDD" id="cd01335">
    <property type="entry name" value="Radical_SAM"/>
    <property type="match status" value="1"/>
</dbReference>